<sequence>MVTTTESTIKLLEEETENLLNWAATVEHSKASYFEKAQIIAQKLGAHWLGDGLTQIGFWTPKLTSQVMRRLEIFLEVLIPIDEIDLRADQQVVRFHRTRLNLKQQGEYHWGVVAGMQPGSREQVGSFYWLRYIDQAEKLQAIRDPLAYSLPYGVFGPAELYDIETLQAQRPDLEYFSRRGTSRHPTIDLHDDDLSPLPNPKLIPRVRAPKNILQLHVGTATAAGTFEGLTSLYSRISDKLAKNIPLTPLEENYIGYGAVQLLPTEPPIEFRDEYSPESEFFAFMSEDEDILEINLSKPDTQDWGYDVPILGSSTTNPAIMGSRRPDEVVDFIATLHNFSTGPIQVIYDIVYGHADNQSELLLNRQFLKGQNMYGQDLNHQLPTVRAILLEMQRRKMNTGVDGIRIDGGQDFRFFNPLTGLVEQDDAYLLAMSDVVQDIGGYQRLLFTIFEDGRPWPEEGWEEISTYRDLIELRPDSFQWGPLIFAHNTPTLKGFWERKWKRVCEVMYQGENWITGCANHDTVRRGNQVELDQEINWNLGKTLSEVLHNGYDNPAVTLWVYGFSPGLPMDFINATTRAPWMFFRNTDERYGVKVVAEEMGFLDWQITPELYQRDFVFSGLKSLGFEDLEEIKQFGNALQQAMIDNDYSLPAVVEACQACLGDSAQECKVEYWQKMNHPEMVEFLKDLNIPKLKEFALKFMEDCYEICNVSHYGEDLNAVQTNFNLQLRRFRHDRIWLRQNLMGTDQFNKIGDQTQTVFYGVRGNPYREEDQVVMVAHMGGEPMTVTVGDWLELDLSDWKVAIASPGVELNDNLASLKKFELKDSQGVLLVPQQPQK</sequence>
<proteinExistence type="predicted"/>
<keyword evidence="2" id="KW-1185">Reference proteome</keyword>
<reference evidence="1 2" key="1">
    <citation type="journal article" date="2019" name="J Genomics">
        <title>The Draft Genome of a Hydrogen-producing Cyanobacterium, Arthrospira platensis NIES-46.</title>
        <authorList>
            <person name="Suzuki S."/>
            <person name="Yamaguchi H."/>
            <person name="Kawachi M."/>
        </authorList>
    </citation>
    <scope>NUCLEOTIDE SEQUENCE [LARGE SCALE GENOMIC DNA]</scope>
    <source>
        <strain evidence="1 2">NIES-46</strain>
    </source>
</reference>
<dbReference type="Pfam" id="PF14872">
    <property type="entry name" value="GHL5"/>
    <property type="match status" value="1"/>
</dbReference>
<dbReference type="InterPro" id="IPR017853">
    <property type="entry name" value="GH"/>
</dbReference>
<accession>A0A5M3TBC7</accession>
<organism evidence="1 2">
    <name type="scientific">Limnospira platensis NIES-46</name>
    <dbReference type="NCBI Taxonomy" id="1236695"/>
    <lineage>
        <taxon>Bacteria</taxon>
        <taxon>Bacillati</taxon>
        <taxon>Cyanobacteriota</taxon>
        <taxon>Cyanophyceae</taxon>
        <taxon>Oscillatoriophycideae</taxon>
        <taxon>Oscillatoriales</taxon>
        <taxon>Sirenicapillariaceae</taxon>
        <taxon>Limnospira</taxon>
    </lineage>
</organism>
<comment type="caution">
    <text evidence="1">The sequence shown here is derived from an EMBL/GenBank/DDBJ whole genome shotgun (WGS) entry which is preliminary data.</text>
</comment>
<evidence type="ECO:0000313" key="2">
    <source>
        <dbReference type="Proteomes" id="UP000326169"/>
    </source>
</evidence>
<dbReference type="Proteomes" id="UP000326169">
    <property type="component" value="Unassembled WGS sequence"/>
</dbReference>
<dbReference type="RefSeq" id="WP_152088585.1">
    <property type="nucleotide sequence ID" value="NZ_BIMW01000103.1"/>
</dbReference>
<evidence type="ECO:0000313" key="1">
    <source>
        <dbReference type="EMBL" id="GCE94669.1"/>
    </source>
</evidence>
<gene>
    <name evidence="1" type="ORF">NIES46_27280</name>
</gene>
<dbReference type="SUPFAM" id="SSF51445">
    <property type="entry name" value="(Trans)glycosidases"/>
    <property type="match status" value="1"/>
</dbReference>
<evidence type="ECO:0008006" key="3">
    <source>
        <dbReference type="Google" id="ProtNLM"/>
    </source>
</evidence>
<dbReference type="Gene3D" id="3.20.20.80">
    <property type="entry name" value="Glycosidases"/>
    <property type="match status" value="1"/>
</dbReference>
<protein>
    <recommendedName>
        <fullName evidence="3">Alpha-amylase</fullName>
    </recommendedName>
</protein>
<dbReference type="GeneID" id="301683557"/>
<name>A0A5M3TBC7_LIMPL</name>
<dbReference type="EMBL" id="BIMW01000103">
    <property type="protein sequence ID" value="GCE94669.1"/>
    <property type="molecule type" value="Genomic_DNA"/>
</dbReference>
<dbReference type="InterPro" id="IPR029457">
    <property type="entry name" value="GHL5"/>
</dbReference>